<gene>
    <name evidence="1" type="ORF">METZ01_LOCUS395978</name>
</gene>
<reference evidence="1" key="1">
    <citation type="submission" date="2018-05" db="EMBL/GenBank/DDBJ databases">
        <authorList>
            <person name="Lanie J.A."/>
            <person name="Ng W.-L."/>
            <person name="Kazmierczak K.M."/>
            <person name="Andrzejewski T.M."/>
            <person name="Davidsen T.M."/>
            <person name="Wayne K.J."/>
            <person name="Tettelin H."/>
            <person name="Glass J.I."/>
            <person name="Rusch D."/>
            <person name="Podicherti R."/>
            <person name="Tsui H.-C.T."/>
            <person name="Winkler M.E."/>
        </authorList>
    </citation>
    <scope>NUCLEOTIDE SEQUENCE</scope>
</reference>
<dbReference type="AlphaFoldDB" id="A0A382V9H3"/>
<protein>
    <submittedName>
        <fullName evidence="1">Uncharacterized protein</fullName>
    </submittedName>
</protein>
<proteinExistence type="predicted"/>
<evidence type="ECO:0000313" key="1">
    <source>
        <dbReference type="EMBL" id="SVD43124.1"/>
    </source>
</evidence>
<feature type="non-terminal residue" evidence="1">
    <location>
        <position position="1"/>
    </location>
</feature>
<sequence length="29" mass="3413">SVDFNAWQSNKLSSCRYLLYVNGFLILFN</sequence>
<accession>A0A382V9H3</accession>
<name>A0A382V9H3_9ZZZZ</name>
<dbReference type="EMBL" id="UINC01150202">
    <property type="protein sequence ID" value="SVD43124.1"/>
    <property type="molecule type" value="Genomic_DNA"/>
</dbReference>
<organism evidence="1">
    <name type="scientific">marine metagenome</name>
    <dbReference type="NCBI Taxonomy" id="408172"/>
    <lineage>
        <taxon>unclassified sequences</taxon>
        <taxon>metagenomes</taxon>
        <taxon>ecological metagenomes</taxon>
    </lineage>
</organism>